<keyword evidence="11" id="KW-1185">Reference proteome</keyword>
<evidence type="ECO:0000256" key="1">
    <source>
        <dbReference type="ARBA" id="ARBA00001625"/>
    </source>
</evidence>
<evidence type="ECO:0000256" key="8">
    <source>
        <dbReference type="ARBA" id="ARBA00023136"/>
    </source>
</evidence>
<comment type="similarity">
    <text evidence="2 9">Belongs to the inositol monophosphatase superfamily. CysQ family.</text>
</comment>
<dbReference type="InterPro" id="IPR000760">
    <property type="entry name" value="Inositol_monophosphatase-like"/>
</dbReference>
<dbReference type="InterPro" id="IPR020583">
    <property type="entry name" value="Inositol_monoP_metal-BS"/>
</dbReference>
<dbReference type="Proteomes" id="UP000634522">
    <property type="component" value="Unassembled WGS sequence"/>
</dbReference>
<feature type="binding site" evidence="9">
    <location>
        <position position="92"/>
    </location>
    <ligand>
        <name>Mg(2+)</name>
        <dbReference type="ChEBI" id="CHEBI:18420"/>
        <label>1</label>
    </ligand>
</feature>
<dbReference type="PANTHER" id="PTHR43028:SF5">
    <property type="entry name" value="3'(2'),5'-BISPHOSPHATE NUCLEOTIDASE 1"/>
    <property type="match status" value="1"/>
</dbReference>
<name>A0ABX1NLZ5_9RHOO</name>
<feature type="binding site" evidence="9">
    <location>
        <position position="71"/>
    </location>
    <ligand>
        <name>Mg(2+)</name>
        <dbReference type="ChEBI" id="CHEBI:18420"/>
        <label>1</label>
    </ligand>
</feature>
<feature type="binding site" evidence="9">
    <location>
        <position position="93"/>
    </location>
    <ligand>
        <name>Mg(2+)</name>
        <dbReference type="ChEBI" id="CHEBI:18420"/>
        <label>2</label>
    </ligand>
</feature>
<evidence type="ECO:0000313" key="11">
    <source>
        <dbReference type="Proteomes" id="UP000634522"/>
    </source>
</evidence>
<proteinExistence type="inferred from homology"/>
<dbReference type="InterPro" id="IPR020550">
    <property type="entry name" value="Inositol_monophosphatase_CS"/>
</dbReference>
<dbReference type="PROSITE" id="PS00629">
    <property type="entry name" value="IMP_1"/>
    <property type="match status" value="1"/>
</dbReference>
<feature type="binding site" evidence="9">
    <location>
        <position position="90"/>
    </location>
    <ligand>
        <name>Mg(2+)</name>
        <dbReference type="ChEBI" id="CHEBI:18420"/>
        <label>1</label>
    </ligand>
</feature>
<dbReference type="NCBIfam" id="TIGR01331">
    <property type="entry name" value="bisphos_cysQ"/>
    <property type="match status" value="1"/>
</dbReference>
<dbReference type="InterPro" id="IPR050725">
    <property type="entry name" value="CysQ/Inositol_MonoPase"/>
</dbReference>
<keyword evidence="8 9" id="KW-0472">Membrane</keyword>
<dbReference type="EC" id="3.1.3.7" evidence="9"/>
<evidence type="ECO:0000256" key="5">
    <source>
        <dbReference type="ARBA" id="ARBA00022723"/>
    </source>
</evidence>
<evidence type="ECO:0000256" key="9">
    <source>
        <dbReference type="HAMAP-Rule" id="MF_02095"/>
    </source>
</evidence>
<keyword evidence="3 9" id="KW-1003">Cell membrane</keyword>
<evidence type="ECO:0000256" key="4">
    <source>
        <dbReference type="ARBA" id="ARBA00022519"/>
    </source>
</evidence>
<comment type="cofactor">
    <cofactor evidence="9">
        <name>Mg(2+)</name>
        <dbReference type="ChEBI" id="CHEBI:18420"/>
    </cofactor>
</comment>
<keyword evidence="5 9" id="KW-0479">Metal-binding</keyword>
<dbReference type="Gene3D" id="3.30.540.10">
    <property type="entry name" value="Fructose-1,6-Bisphosphatase, subunit A, domain 1"/>
    <property type="match status" value="1"/>
</dbReference>
<dbReference type="PRINTS" id="PR00377">
    <property type="entry name" value="IMPHPHTASES"/>
</dbReference>
<dbReference type="PROSITE" id="PS00630">
    <property type="entry name" value="IMP_2"/>
    <property type="match status" value="1"/>
</dbReference>
<reference evidence="10 11" key="1">
    <citation type="submission" date="2019-12" db="EMBL/GenBank/DDBJ databases">
        <title>Comparative genomics gives insights into the taxonomy of the Azoarcus-Aromatoleum group and reveals separate origins of nif in the plant-associated Azoarcus and non-plant-associated Aromatoleum sub-groups.</title>
        <authorList>
            <person name="Lafos M."/>
            <person name="Maluk M."/>
            <person name="Batista M."/>
            <person name="Junghare M."/>
            <person name="Carmona M."/>
            <person name="Faoro H."/>
            <person name="Cruz L.M."/>
            <person name="Battistoni F."/>
            <person name="De Souza E."/>
            <person name="Pedrosa F."/>
            <person name="Chen W.-M."/>
            <person name="Poole P.S."/>
            <person name="Dixon R.A."/>
            <person name="James E.K."/>
        </authorList>
    </citation>
    <scope>NUCLEOTIDE SEQUENCE [LARGE SCALE GENOMIC DNA]</scope>
    <source>
        <strain evidence="10 11">T</strain>
    </source>
</reference>
<dbReference type="HAMAP" id="MF_02095">
    <property type="entry name" value="CysQ"/>
    <property type="match status" value="1"/>
</dbReference>
<evidence type="ECO:0000313" key="10">
    <source>
        <dbReference type="EMBL" id="NMG00367.1"/>
    </source>
</evidence>
<comment type="function">
    <text evidence="9">Converts adenosine-3',5'-bisphosphate (PAP) to AMP.</text>
</comment>
<evidence type="ECO:0000256" key="2">
    <source>
        <dbReference type="ARBA" id="ARBA00005289"/>
    </source>
</evidence>
<dbReference type="PANTHER" id="PTHR43028">
    <property type="entry name" value="3'(2'),5'-BISPHOSPHATE NUCLEOTIDASE 1"/>
    <property type="match status" value="1"/>
</dbReference>
<dbReference type="EMBL" id="WTVS01000074">
    <property type="protein sequence ID" value="NMG00367.1"/>
    <property type="molecule type" value="Genomic_DNA"/>
</dbReference>
<comment type="caution">
    <text evidence="10">The sequence shown here is derived from an EMBL/GenBank/DDBJ whole genome shotgun (WGS) entry which is preliminary data.</text>
</comment>
<comment type="catalytic activity">
    <reaction evidence="1 9">
        <text>adenosine 3',5'-bisphosphate + H2O = AMP + phosphate</text>
        <dbReference type="Rhea" id="RHEA:10040"/>
        <dbReference type="ChEBI" id="CHEBI:15377"/>
        <dbReference type="ChEBI" id="CHEBI:43474"/>
        <dbReference type="ChEBI" id="CHEBI:58343"/>
        <dbReference type="ChEBI" id="CHEBI:456215"/>
        <dbReference type="EC" id="3.1.3.7"/>
    </reaction>
</comment>
<evidence type="ECO:0000256" key="3">
    <source>
        <dbReference type="ARBA" id="ARBA00022475"/>
    </source>
</evidence>
<comment type="subcellular location">
    <subcellularLocation>
        <location evidence="9">Cell inner membrane</location>
        <topology evidence="9">Peripheral membrane protein</topology>
        <orientation evidence="9">Cytoplasmic side</orientation>
    </subcellularLocation>
</comment>
<keyword evidence="6 9" id="KW-0378">Hydrolase</keyword>
<feature type="binding site" evidence="9">
    <location>
        <position position="216"/>
    </location>
    <ligand>
        <name>Mg(2+)</name>
        <dbReference type="ChEBI" id="CHEBI:18420"/>
        <label>2</label>
    </ligand>
</feature>
<dbReference type="Pfam" id="PF00459">
    <property type="entry name" value="Inositol_P"/>
    <property type="match status" value="1"/>
</dbReference>
<feature type="binding site" evidence="9">
    <location>
        <position position="216"/>
    </location>
    <ligand>
        <name>substrate</name>
    </ligand>
</feature>
<dbReference type="Gene3D" id="3.40.190.80">
    <property type="match status" value="1"/>
</dbReference>
<feature type="binding site" evidence="9">
    <location>
        <begin position="92"/>
        <end position="95"/>
    </location>
    <ligand>
        <name>substrate</name>
    </ligand>
</feature>
<dbReference type="GO" id="GO:0008441">
    <property type="term" value="F:3'(2'),5'-bisphosphate nucleotidase activity"/>
    <property type="evidence" value="ECO:0007669"/>
    <property type="project" value="UniProtKB-EC"/>
</dbReference>
<sequence length="260" mass="27072">MNATLDHRSLLDALLPVARSAGAAIMQIYATDFAVRGKTDASPVTDADERAEALILPELARLTPDIPVVSEEEAAAGRIPTVGERFWLVDPLDGTKEFINRNGEFTVNIALVEQGAPVLGVVFAPALDRLFAGAAGLGAFAEDRGARRSIAARTPPTEGLTVVASRSHGDAEALAAFLAGRKVASQTNAGSSLKLCLVAAGEADVYPRLGRTMEWDIAAGDAVLRAAGGIVRTLDGPALRYGKPDFANPHFAAWGASSAT</sequence>
<evidence type="ECO:0000256" key="6">
    <source>
        <dbReference type="ARBA" id="ARBA00022801"/>
    </source>
</evidence>
<feature type="binding site" evidence="9">
    <location>
        <position position="71"/>
    </location>
    <ligand>
        <name>substrate</name>
    </ligand>
</feature>
<dbReference type="CDD" id="cd01638">
    <property type="entry name" value="CysQ"/>
    <property type="match status" value="1"/>
</dbReference>
<keyword evidence="4 9" id="KW-0997">Cell inner membrane</keyword>
<dbReference type="InterPro" id="IPR006240">
    <property type="entry name" value="CysQ"/>
</dbReference>
<keyword evidence="7 9" id="KW-0460">Magnesium</keyword>
<accession>A0ABX1NLZ5</accession>
<dbReference type="RefSeq" id="WP_169142893.1">
    <property type="nucleotide sequence ID" value="NZ_WTVS01000074.1"/>
</dbReference>
<evidence type="ECO:0000256" key="7">
    <source>
        <dbReference type="ARBA" id="ARBA00022842"/>
    </source>
</evidence>
<dbReference type="SUPFAM" id="SSF56655">
    <property type="entry name" value="Carbohydrate phosphatase"/>
    <property type="match status" value="1"/>
</dbReference>
<protein>
    <recommendedName>
        <fullName evidence="9">3'(2'),5'-bisphosphate nucleotidase CysQ</fullName>
        <ecNumber evidence="9">3.1.3.7</ecNumber>
    </recommendedName>
    <alternativeName>
        <fullName evidence="9">3'(2'),5-bisphosphonucleoside 3'(2')-phosphohydrolase</fullName>
    </alternativeName>
    <alternativeName>
        <fullName evidence="9">3'-phosphoadenosine 5'-phosphate phosphatase</fullName>
        <shortName evidence="9">PAP phosphatase</shortName>
    </alternativeName>
</protein>
<gene>
    <name evidence="9 10" type="primary">cysQ</name>
    <name evidence="10" type="ORF">GPA27_23600</name>
</gene>
<organism evidence="10 11">
    <name type="scientific">Aromatoleum toluolicum</name>
    <dbReference type="NCBI Taxonomy" id="90060"/>
    <lineage>
        <taxon>Bacteria</taxon>
        <taxon>Pseudomonadati</taxon>
        <taxon>Pseudomonadota</taxon>
        <taxon>Betaproteobacteria</taxon>
        <taxon>Rhodocyclales</taxon>
        <taxon>Rhodocyclaceae</taxon>
        <taxon>Aromatoleum</taxon>
    </lineage>
</organism>
<feature type="binding site" evidence="9">
    <location>
        <position position="90"/>
    </location>
    <ligand>
        <name>Mg(2+)</name>
        <dbReference type="ChEBI" id="CHEBI:18420"/>
        <label>2</label>
    </ligand>
</feature>